<dbReference type="SUPFAM" id="SSF53613">
    <property type="entry name" value="Ribokinase-like"/>
    <property type="match status" value="1"/>
</dbReference>
<proteinExistence type="inferred from homology"/>
<dbReference type="PANTHER" id="PTHR12592">
    <property type="entry name" value="ATP-DEPENDENT (S)-NAD(P)H-HYDRATE DEHYDRATASE FAMILY MEMBER"/>
    <property type="match status" value="1"/>
</dbReference>
<comment type="subunit">
    <text evidence="6">Homotetramer.</text>
</comment>
<organism evidence="8">
    <name type="scientific">Scrofimicrobium appendicitidis</name>
    <dbReference type="NCBI Taxonomy" id="3079930"/>
    <lineage>
        <taxon>Bacteria</taxon>
        <taxon>Bacillati</taxon>
        <taxon>Actinomycetota</taxon>
        <taxon>Actinomycetes</taxon>
        <taxon>Actinomycetales</taxon>
        <taxon>Actinomycetaceae</taxon>
        <taxon>Scrofimicrobium</taxon>
    </lineage>
</organism>
<evidence type="ECO:0000256" key="1">
    <source>
        <dbReference type="ARBA" id="ARBA00022741"/>
    </source>
</evidence>
<evidence type="ECO:0000313" key="8">
    <source>
        <dbReference type="EMBL" id="XBW07617.1"/>
    </source>
</evidence>
<gene>
    <name evidence="6" type="primary">nnrD</name>
    <name evidence="8" type="ORF">SAC06_08210</name>
</gene>
<feature type="binding site" evidence="6">
    <location>
        <position position="91"/>
    </location>
    <ligand>
        <name>(6S)-NADPHX</name>
        <dbReference type="ChEBI" id="CHEBI:64076"/>
    </ligand>
</feature>
<sequence>MNRVLSAGEVADLLPEPTEADHKYTRGTVTLVTGSSTYPGAGVLSVGGALGAGAGFVRFAGSERAADLVLSRFPEVVLAPGGADALVIGCGWDESLRDPARQALAEHAGPVVLDAGALLDRGLRAEVGTPAVLTPHPGEARRLWEQVGGGGPLPTDLTEAARALSGATGSTVVLKSARTLVATPDRVWEYRARTAWPGVAGAGDVLAGVIGSVLARHWQAQTTANLGDVVAAAVWLHGEAGAHAAGLTSAGAPTHPIRASDIIRGLAPAWQSLPRG</sequence>
<feature type="binding site" evidence="6">
    <location>
        <position position="136"/>
    </location>
    <ligand>
        <name>(6S)-NADPHX</name>
        <dbReference type="ChEBI" id="CHEBI:64076"/>
    </ligand>
</feature>
<dbReference type="GO" id="GO:0046496">
    <property type="term" value="P:nicotinamide nucleotide metabolic process"/>
    <property type="evidence" value="ECO:0007669"/>
    <property type="project" value="UniProtKB-UniRule"/>
</dbReference>
<dbReference type="EC" id="4.2.1.136" evidence="6"/>
<evidence type="ECO:0000256" key="5">
    <source>
        <dbReference type="ARBA" id="ARBA00023239"/>
    </source>
</evidence>
<accession>A0AAU7V8M0</accession>
<dbReference type="PROSITE" id="PS51383">
    <property type="entry name" value="YJEF_C_3"/>
    <property type="match status" value="1"/>
</dbReference>
<dbReference type="HAMAP" id="MF_01965">
    <property type="entry name" value="NADHX_dehydratase"/>
    <property type="match status" value="1"/>
</dbReference>
<feature type="binding site" evidence="6">
    <location>
        <position position="204"/>
    </location>
    <ligand>
        <name>(6S)-NADPHX</name>
        <dbReference type="ChEBI" id="CHEBI:64076"/>
    </ligand>
</feature>
<dbReference type="PROSITE" id="PS01050">
    <property type="entry name" value="YJEF_C_2"/>
    <property type="match status" value="1"/>
</dbReference>
<dbReference type="EMBL" id="CP138335">
    <property type="protein sequence ID" value="XBW07617.1"/>
    <property type="molecule type" value="Genomic_DNA"/>
</dbReference>
<dbReference type="GO" id="GO:0052856">
    <property type="term" value="F:NAD(P)HX epimerase activity"/>
    <property type="evidence" value="ECO:0007669"/>
    <property type="project" value="TreeGrafter"/>
</dbReference>
<keyword evidence="4 6" id="KW-0520">NAD</keyword>
<comment type="catalytic activity">
    <reaction evidence="6">
        <text>(6S)-NADPHX + ADP = AMP + phosphate + NADPH + H(+)</text>
        <dbReference type="Rhea" id="RHEA:32235"/>
        <dbReference type="ChEBI" id="CHEBI:15378"/>
        <dbReference type="ChEBI" id="CHEBI:43474"/>
        <dbReference type="ChEBI" id="CHEBI:57783"/>
        <dbReference type="ChEBI" id="CHEBI:64076"/>
        <dbReference type="ChEBI" id="CHEBI:456215"/>
        <dbReference type="ChEBI" id="CHEBI:456216"/>
        <dbReference type="EC" id="4.2.1.136"/>
    </reaction>
</comment>
<evidence type="ECO:0000256" key="4">
    <source>
        <dbReference type="ARBA" id="ARBA00023027"/>
    </source>
</evidence>
<comment type="function">
    <text evidence="6">Catalyzes the dehydration of the S-form of NAD(P)HX at the expense of ADP, which is converted to AMP. Together with NAD(P)HX epimerase, which catalyzes the epimerization of the S- and R-forms, the enzyme allows the repair of both epimers of NAD(P)HX, a damaged form of NAD(P)H that is a result of enzymatic or heat-dependent hydration.</text>
</comment>
<dbReference type="GO" id="GO:0110051">
    <property type="term" value="P:metabolite repair"/>
    <property type="evidence" value="ECO:0007669"/>
    <property type="project" value="TreeGrafter"/>
</dbReference>
<feature type="domain" description="YjeF C-terminal" evidence="7">
    <location>
        <begin position="6"/>
        <end position="273"/>
    </location>
</feature>
<evidence type="ECO:0000256" key="2">
    <source>
        <dbReference type="ARBA" id="ARBA00022840"/>
    </source>
</evidence>
<feature type="binding site" evidence="6">
    <location>
        <begin position="175"/>
        <end position="179"/>
    </location>
    <ligand>
        <name>AMP</name>
        <dbReference type="ChEBI" id="CHEBI:456215"/>
    </ligand>
</feature>
<dbReference type="InterPro" id="IPR029056">
    <property type="entry name" value="Ribokinase-like"/>
</dbReference>
<dbReference type="RefSeq" id="WP_350257822.1">
    <property type="nucleotide sequence ID" value="NZ_CP138335.1"/>
</dbReference>
<evidence type="ECO:0000259" key="7">
    <source>
        <dbReference type="PROSITE" id="PS51383"/>
    </source>
</evidence>
<feature type="binding site" evidence="6">
    <location>
        <position position="41"/>
    </location>
    <ligand>
        <name>(6S)-NADPHX</name>
        <dbReference type="ChEBI" id="CHEBI:64076"/>
    </ligand>
</feature>
<name>A0AAU7V8M0_9ACTO</name>
<dbReference type="GO" id="GO:0052855">
    <property type="term" value="F:ADP-dependent NAD(P)H-hydrate dehydratase activity"/>
    <property type="evidence" value="ECO:0007669"/>
    <property type="project" value="UniProtKB-UniRule"/>
</dbReference>
<keyword evidence="1 6" id="KW-0547">Nucleotide-binding</keyword>
<comment type="similarity">
    <text evidence="6">Belongs to the NnrD/CARKD family.</text>
</comment>
<protein>
    <recommendedName>
        <fullName evidence="6">ADP-dependent (S)-NAD(P)H-hydrate dehydratase</fullName>
        <ecNumber evidence="6">4.2.1.136</ecNumber>
    </recommendedName>
    <alternativeName>
        <fullName evidence="6">ADP-dependent NAD(P)HX dehydratase</fullName>
    </alternativeName>
</protein>
<dbReference type="KEGG" id="sapp:SAC06_08210"/>
<keyword evidence="3 6" id="KW-0521">NADP</keyword>
<comment type="catalytic activity">
    <reaction evidence="6">
        <text>(6S)-NADHX + ADP = AMP + phosphate + NADH + H(+)</text>
        <dbReference type="Rhea" id="RHEA:32223"/>
        <dbReference type="ChEBI" id="CHEBI:15378"/>
        <dbReference type="ChEBI" id="CHEBI:43474"/>
        <dbReference type="ChEBI" id="CHEBI:57945"/>
        <dbReference type="ChEBI" id="CHEBI:64074"/>
        <dbReference type="ChEBI" id="CHEBI:456215"/>
        <dbReference type="ChEBI" id="CHEBI:456216"/>
        <dbReference type="EC" id="4.2.1.136"/>
    </reaction>
</comment>
<dbReference type="PANTHER" id="PTHR12592:SF0">
    <property type="entry name" value="ATP-DEPENDENT (S)-NAD(P)H-HYDRATE DEHYDRATASE"/>
    <property type="match status" value="1"/>
</dbReference>
<comment type="cofactor">
    <cofactor evidence="6">
        <name>Mg(2+)</name>
        <dbReference type="ChEBI" id="CHEBI:18420"/>
    </cofactor>
</comment>
<keyword evidence="2 6" id="KW-0067">ATP-binding</keyword>
<feature type="binding site" evidence="6">
    <location>
        <position position="203"/>
    </location>
    <ligand>
        <name>AMP</name>
        <dbReference type="ChEBI" id="CHEBI:456215"/>
    </ligand>
</feature>
<dbReference type="CDD" id="cd01171">
    <property type="entry name" value="YXKO-related"/>
    <property type="match status" value="1"/>
</dbReference>
<dbReference type="Pfam" id="PF01256">
    <property type="entry name" value="Carb_kinase"/>
    <property type="match status" value="1"/>
</dbReference>
<reference evidence="8" key="1">
    <citation type="submission" date="2023-11" db="EMBL/GenBank/DDBJ databases">
        <title>Scrofimicrobium hongkongense sp. nov., isolated from a patient with peritonitis.</title>
        <authorList>
            <person name="Lao H.Y."/>
            <person name="Wong A.Y.P."/>
            <person name="Ng T.L."/>
            <person name="Wong R.Y.L."/>
            <person name="Yau M.C.Y."/>
            <person name="Lam J.Y.W."/>
            <person name="Siu G.K.H."/>
        </authorList>
    </citation>
    <scope>NUCLEOTIDE SEQUENCE</scope>
    <source>
        <strain evidence="8">R131</strain>
    </source>
</reference>
<keyword evidence="5 6" id="KW-0456">Lyase</keyword>
<evidence type="ECO:0000256" key="3">
    <source>
        <dbReference type="ARBA" id="ARBA00022857"/>
    </source>
</evidence>
<dbReference type="Gene3D" id="3.40.1190.20">
    <property type="match status" value="1"/>
</dbReference>
<evidence type="ECO:0000256" key="6">
    <source>
        <dbReference type="HAMAP-Rule" id="MF_01965"/>
    </source>
</evidence>
<dbReference type="InterPro" id="IPR017953">
    <property type="entry name" value="Carbohydrate_kinase_pred_CS"/>
</dbReference>
<dbReference type="AlphaFoldDB" id="A0AAU7V8M0"/>
<dbReference type="InterPro" id="IPR000631">
    <property type="entry name" value="CARKD"/>
</dbReference>
<dbReference type="GO" id="GO:0005524">
    <property type="term" value="F:ATP binding"/>
    <property type="evidence" value="ECO:0007669"/>
    <property type="project" value="UniProtKB-KW"/>
</dbReference>